<evidence type="ECO:0000256" key="2">
    <source>
        <dbReference type="SAM" id="SignalP"/>
    </source>
</evidence>
<feature type="signal peptide" evidence="2">
    <location>
        <begin position="1"/>
        <end position="16"/>
    </location>
</feature>
<dbReference type="Proteomes" id="UP000014500">
    <property type="component" value="Unassembled WGS sequence"/>
</dbReference>
<name>T1JI00_STRMM</name>
<reference evidence="3" key="2">
    <citation type="submission" date="2015-02" db="UniProtKB">
        <authorList>
            <consortium name="EnsemblMetazoa"/>
        </authorList>
    </citation>
    <scope>IDENTIFICATION</scope>
</reference>
<proteinExistence type="predicted"/>
<keyword evidence="4" id="KW-1185">Reference proteome</keyword>
<reference evidence="4" key="1">
    <citation type="submission" date="2011-05" db="EMBL/GenBank/DDBJ databases">
        <authorList>
            <person name="Richards S.R."/>
            <person name="Qu J."/>
            <person name="Jiang H."/>
            <person name="Jhangiani S.N."/>
            <person name="Agravi P."/>
            <person name="Goodspeed R."/>
            <person name="Gross S."/>
            <person name="Mandapat C."/>
            <person name="Jackson L."/>
            <person name="Mathew T."/>
            <person name="Pu L."/>
            <person name="Thornton R."/>
            <person name="Saada N."/>
            <person name="Wilczek-Boney K.B."/>
            <person name="Lee S."/>
            <person name="Kovar C."/>
            <person name="Wu Y."/>
            <person name="Scherer S.E."/>
            <person name="Worley K.C."/>
            <person name="Muzny D.M."/>
            <person name="Gibbs R."/>
        </authorList>
    </citation>
    <scope>NUCLEOTIDE SEQUENCE</scope>
    <source>
        <strain evidence="4">Brora</strain>
    </source>
</reference>
<evidence type="ECO:0000313" key="3">
    <source>
        <dbReference type="EnsemblMetazoa" id="SMAR013481-PA"/>
    </source>
</evidence>
<sequence length="254" mass="28193">MLAAISASLILRFASAMSKSHKLTLDGVSTGVISFEVELLAAANTSCTTSLTASSQTIWFEIHTFLNLGSNNDAIVNTFACIKKIFKSLVHLGLKILIKFFREFSYVLTFLLLQASLQTVYQRSIVLQNSIYLYKWSQSISNFSQNLNLTVVQTSSLSFNLLSFPSELFTSLYASSHSSLKNNTISLSLVNKTTKLFVFLMAFAAIWLMALAKHCKRLFSPINESTAFAIFVPATESVTTAIIFSLLMHHSRVK</sequence>
<dbReference type="HOGENOM" id="CLU_1095482_0_0_1"/>
<dbReference type="EMBL" id="JH432127">
    <property type="status" value="NOT_ANNOTATED_CDS"/>
    <property type="molecule type" value="Genomic_DNA"/>
</dbReference>
<protein>
    <submittedName>
        <fullName evidence="3">Uncharacterized protein</fullName>
    </submittedName>
</protein>
<evidence type="ECO:0000256" key="1">
    <source>
        <dbReference type="SAM" id="Phobius"/>
    </source>
</evidence>
<feature type="transmembrane region" description="Helical" evidence="1">
    <location>
        <begin position="196"/>
        <end position="215"/>
    </location>
</feature>
<accession>T1JI00</accession>
<feature type="chain" id="PRO_5004590519" evidence="2">
    <location>
        <begin position="17"/>
        <end position="254"/>
    </location>
</feature>
<keyword evidence="1" id="KW-1133">Transmembrane helix</keyword>
<evidence type="ECO:0000313" key="4">
    <source>
        <dbReference type="Proteomes" id="UP000014500"/>
    </source>
</evidence>
<keyword evidence="1" id="KW-0472">Membrane</keyword>
<dbReference type="AlphaFoldDB" id="T1JI00"/>
<keyword evidence="1" id="KW-0812">Transmembrane</keyword>
<feature type="transmembrane region" description="Helical" evidence="1">
    <location>
        <begin position="227"/>
        <end position="248"/>
    </location>
</feature>
<organism evidence="3 4">
    <name type="scientific">Strigamia maritima</name>
    <name type="common">European centipede</name>
    <name type="synonym">Geophilus maritimus</name>
    <dbReference type="NCBI Taxonomy" id="126957"/>
    <lineage>
        <taxon>Eukaryota</taxon>
        <taxon>Metazoa</taxon>
        <taxon>Ecdysozoa</taxon>
        <taxon>Arthropoda</taxon>
        <taxon>Myriapoda</taxon>
        <taxon>Chilopoda</taxon>
        <taxon>Pleurostigmophora</taxon>
        <taxon>Geophilomorpha</taxon>
        <taxon>Linotaeniidae</taxon>
        <taxon>Strigamia</taxon>
    </lineage>
</organism>
<keyword evidence="2" id="KW-0732">Signal</keyword>
<dbReference type="EnsemblMetazoa" id="SMAR013481-RA">
    <property type="protein sequence ID" value="SMAR013481-PA"/>
    <property type="gene ID" value="SMAR013481"/>
</dbReference>